<keyword evidence="3" id="KW-0442">Lipid degradation</keyword>
<dbReference type="PROSITE" id="PS50035">
    <property type="entry name" value="PLD"/>
    <property type="match status" value="1"/>
</dbReference>
<dbReference type="Gene3D" id="3.30.870.10">
    <property type="entry name" value="Endonuclease Chain A"/>
    <property type="match status" value="2"/>
</dbReference>
<keyword evidence="8" id="KW-1185">Reference proteome</keyword>
<evidence type="ECO:0000256" key="5">
    <source>
        <dbReference type="SAM" id="MobiDB-lite"/>
    </source>
</evidence>
<evidence type="ECO:0000313" key="7">
    <source>
        <dbReference type="EMBL" id="GLS73855.1"/>
    </source>
</evidence>
<evidence type="ECO:0000259" key="6">
    <source>
        <dbReference type="PROSITE" id="PS50035"/>
    </source>
</evidence>
<dbReference type="PANTHER" id="PTHR43856">
    <property type="entry name" value="CARDIOLIPIN HYDROLASE"/>
    <property type="match status" value="1"/>
</dbReference>
<dbReference type="GO" id="GO:0016042">
    <property type="term" value="P:lipid catabolic process"/>
    <property type="evidence" value="ECO:0007669"/>
    <property type="project" value="UniProtKB-KW"/>
</dbReference>
<reference evidence="8" key="1">
    <citation type="journal article" date="2019" name="Int. J. Syst. Evol. Microbiol.">
        <title>The Global Catalogue of Microorganisms (GCM) 10K type strain sequencing project: providing services to taxonomists for standard genome sequencing and annotation.</title>
        <authorList>
            <consortium name="The Broad Institute Genomics Platform"/>
            <consortium name="The Broad Institute Genome Sequencing Center for Infectious Disease"/>
            <person name="Wu L."/>
            <person name="Ma J."/>
        </authorList>
    </citation>
    <scope>NUCLEOTIDE SEQUENCE [LARGE SCALE GENOMIC DNA]</scope>
    <source>
        <strain evidence="8">NBRC 103632</strain>
    </source>
</reference>
<dbReference type="PANTHER" id="PTHR43856:SF1">
    <property type="entry name" value="MITOCHONDRIAL CARDIOLIPIN HYDROLASE"/>
    <property type="match status" value="1"/>
</dbReference>
<organism evidence="7 8">
    <name type="scientific">Methylobacterium tardum</name>
    <dbReference type="NCBI Taxonomy" id="374432"/>
    <lineage>
        <taxon>Bacteria</taxon>
        <taxon>Pseudomonadati</taxon>
        <taxon>Pseudomonadota</taxon>
        <taxon>Alphaproteobacteria</taxon>
        <taxon>Hyphomicrobiales</taxon>
        <taxon>Methylobacteriaceae</taxon>
        <taxon>Methylobacterium</taxon>
    </lineage>
</organism>
<dbReference type="SUPFAM" id="SSF56024">
    <property type="entry name" value="Phospholipase D/nuclease"/>
    <property type="match status" value="2"/>
</dbReference>
<feature type="domain" description="PLD phosphodiesterase" evidence="6">
    <location>
        <begin position="566"/>
        <end position="598"/>
    </location>
</feature>
<evidence type="ECO:0000256" key="1">
    <source>
        <dbReference type="ARBA" id="ARBA00008664"/>
    </source>
</evidence>
<dbReference type="AlphaFoldDB" id="A0AA37WU36"/>
<dbReference type="InterPro" id="IPR051406">
    <property type="entry name" value="PLD_domain"/>
</dbReference>
<dbReference type="GO" id="GO:0016891">
    <property type="term" value="F:RNA endonuclease activity producing 5'-phosphomonoesters, hydrolytic mechanism"/>
    <property type="evidence" value="ECO:0007669"/>
    <property type="project" value="TreeGrafter"/>
</dbReference>
<sequence length="674" mass="74305">MPSIERAVAIANNEVAYLAWSTEPAEIPDCLGFHIVRELLNPDGSVAEERPLASYVAFEGQRNPDWQPQNTTVWPVQKFNWRDLTLRRRRDLAKLRPENETVRYRIRAVGALRPGLEPVNVVASTHKTRRGQVVVNTYEGAPRPLGYLTAPAFTNSVTATTHRPPFITTFTNGILSTQFLLKVLSEDGAIKPGELEDHLRKPGDWLRRYLSGDVLTVITAFFAQEGGRFHAALYELEDEELEDLLAANAERLSLILSDAGSRSPRKHKAEGEDEEDDIRTDGADEAEGKTVYDARNAKARATLRALADRPGTAFEMQDRFFNGSGHIGHNKFVVFVDDAGTPRSVLTGSTNWTWSGVAGQSNNCIRIDNSQIAAAYLAYWKALRRDEQPVPEPPGSRAVGAVQGDDLKKANRSPVPPVTVGSTTMEVRFSPNVPGKSQPPTAKAIKPSRPPPDMDRLFSLVRRAKQAILFLVFMPSRGGLHSIVSEAIALGLKDTSLNVVGAISDTQAMWGYEASHQGEDGRKVPAWSPHTFAQAGVSVVRATALTDREIGRQLGDFQIDEKLTVGRAIIHDKVVVIDPLDPDRCAVAFGSHNLGYKASYANDENLMIVRGHQPLAEAYAAHVLDVYDHYRFRAVEAERAAGRGNEEARWDGFLKTDGSWQASASRRLSDYFTG</sequence>
<dbReference type="InterPro" id="IPR001736">
    <property type="entry name" value="PLipase_D/transphosphatidylase"/>
</dbReference>
<dbReference type="GO" id="GO:0006793">
    <property type="term" value="P:phosphorus metabolic process"/>
    <property type="evidence" value="ECO:0007669"/>
    <property type="project" value="UniProtKB-ARBA"/>
</dbReference>
<dbReference type="EC" id="3.1.4.4" evidence="2"/>
<proteinExistence type="inferred from homology"/>
<evidence type="ECO:0000313" key="8">
    <source>
        <dbReference type="Proteomes" id="UP001157440"/>
    </source>
</evidence>
<protein>
    <recommendedName>
        <fullName evidence="2">phospholipase D</fullName>
        <ecNumber evidence="2">3.1.4.4</ecNumber>
    </recommendedName>
</protein>
<dbReference type="RefSeq" id="WP_238199143.1">
    <property type="nucleotide sequence ID" value="NZ_BPQZ01000032.1"/>
</dbReference>
<dbReference type="EMBL" id="BSPL01000031">
    <property type="protein sequence ID" value="GLS73855.1"/>
    <property type="molecule type" value="Genomic_DNA"/>
</dbReference>
<keyword evidence="4" id="KW-0443">Lipid metabolism</keyword>
<gene>
    <name evidence="7" type="ORF">GCM10007890_58700</name>
</gene>
<dbReference type="Proteomes" id="UP001157440">
    <property type="component" value="Unassembled WGS sequence"/>
</dbReference>
<comment type="similarity">
    <text evidence="1">Belongs to the phospholipase D family.</text>
</comment>
<feature type="region of interest" description="Disordered" evidence="5">
    <location>
        <begin position="429"/>
        <end position="452"/>
    </location>
</feature>
<evidence type="ECO:0000256" key="2">
    <source>
        <dbReference type="ARBA" id="ARBA00012027"/>
    </source>
</evidence>
<evidence type="ECO:0000256" key="4">
    <source>
        <dbReference type="ARBA" id="ARBA00023098"/>
    </source>
</evidence>
<feature type="compositionally biased region" description="Basic and acidic residues" evidence="5">
    <location>
        <begin position="279"/>
        <end position="289"/>
    </location>
</feature>
<comment type="caution">
    <text evidence="7">The sequence shown here is derived from an EMBL/GenBank/DDBJ whole genome shotgun (WGS) entry which is preliminary data.</text>
</comment>
<feature type="region of interest" description="Disordered" evidence="5">
    <location>
        <begin position="261"/>
        <end position="289"/>
    </location>
</feature>
<accession>A0AA37WU36</accession>
<evidence type="ECO:0000256" key="3">
    <source>
        <dbReference type="ARBA" id="ARBA00022963"/>
    </source>
</evidence>
<name>A0AA37WU36_9HYPH</name>
<dbReference type="GO" id="GO:0004630">
    <property type="term" value="F:phospholipase D activity"/>
    <property type="evidence" value="ECO:0007669"/>
    <property type="project" value="UniProtKB-EC"/>
</dbReference>